<dbReference type="GO" id="GO:0046872">
    <property type="term" value="F:metal ion binding"/>
    <property type="evidence" value="ECO:0007669"/>
    <property type="project" value="UniProtKB-KW"/>
</dbReference>
<dbReference type="InterPro" id="IPR009015">
    <property type="entry name" value="Fucose_isomerase_N/cen_sf"/>
</dbReference>
<keyword evidence="1" id="KW-0479">Metal-binding</keyword>
<proteinExistence type="predicted"/>
<dbReference type="InterPro" id="IPR004216">
    <property type="entry name" value="Fuc/Ara_isomerase_C"/>
</dbReference>
<sequence>MTLNVSRERIVPARRPKKSVKVGLVAGGLGTYWPQFPHLLPQLQESAKYVSQRIGAMDVELVDVGFISDAQEGAVAAEKLRAAGCDMIVMFLTTYMTSSMIIPIAQRANSPVLVINMQPSEQMDHANFDTGAWLAYCGACPLPEVANAFERAGVPFRSVSGFLREERAWTKIHSWIQAAGVRAVLRNSRHGIMGHLYPGMLDVSTDMTMVTTHFGGHMEVLEFDDLRVRVEKVSEKEIDAVLEETRSIFTLDKTVNEDDLRWAGQVAVGLRRLVDDFDISSLAYYHRGLDGEIHERLGAGMILGCSLLTAEGVPAVGEYELRTSIGMLMLDRIGAGGSFTEFQALNFNSGVVEMGHDGPAHLAITNDRPILRGLGVFHGKRGYGVSVEFDVTHGPVTTFGVTQRKNGTYQFVASEGTVVDGPRLLIGNTTSLIDFGMNPGEWCDAWSATGVPHHWALGTGHRVAELRSIAELLDIEMVVI</sequence>
<keyword evidence="4" id="KW-0413">Isomerase</keyword>
<dbReference type="PANTHER" id="PTHR38464:SF1">
    <property type="entry name" value="L-ARABINOSE ISOMERASE"/>
    <property type="match status" value="1"/>
</dbReference>
<keyword evidence="5" id="KW-0119">Carbohydrate metabolism</keyword>
<dbReference type="CDD" id="cd00578">
    <property type="entry name" value="L-fuc_L-ara-isomerases"/>
    <property type="match status" value="1"/>
</dbReference>
<organism evidence="6">
    <name type="scientific">freshwater metagenome</name>
    <dbReference type="NCBI Taxonomy" id="449393"/>
    <lineage>
        <taxon>unclassified sequences</taxon>
        <taxon>metagenomes</taxon>
        <taxon>ecological metagenomes</taxon>
    </lineage>
</organism>
<evidence type="ECO:0000256" key="5">
    <source>
        <dbReference type="ARBA" id="ARBA00023277"/>
    </source>
</evidence>
<accession>A0A6J7N418</accession>
<evidence type="ECO:0000256" key="2">
    <source>
        <dbReference type="ARBA" id="ARBA00022935"/>
    </source>
</evidence>
<dbReference type="GO" id="GO:0008733">
    <property type="term" value="F:L-arabinose isomerase activity"/>
    <property type="evidence" value="ECO:0007669"/>
    <property type="project" value="InterPro"/>
</dbReference>
<dbReference type="SUPFAM" id="SSF53743">
    <property type="entry name" value="FucI/AraA N-terminal and middle domains"/>
    <property type="match status" value="1"/>
</dbReference>
<dbReference type="EMBL" id="CAFBOW010000001">
    <property type="protein sequence ID" value="CAB4988121.1"/>
    <property type="molecule type" value="Genomic_DNA"/>
</dbReference>
<evidence type="ECO:0000256" key="4">
    <source>
        <dbReference type="ARBA" id="ARBA00023235"/>
    </source>
</evidence>
<gene>
    <name evidence="6" type="ORF">UFOPK4032_00007</name>
</gene>
<dbReference type="GO" id="GO:0019569">
    <property type="term" value="P:L-arabinose catabolic process to D-xylulose 5-phosphate"/>
    <property type="evidence" value="ECO:0007669"/>
    <property type="project" value="TreeGrafter"/>
</dbReference>
<evidence type="ECO:0000313" key="6">
    <source>
        <dbReference type="EMBL" id="CAB4988121.1"/>
    </source>
</evidence>
<protein>
    <submittedName>
        <fullName evidence="6">Unannotated protein</fullName>
    </submittedName>
</protein>
<evidence type="ECO:0000256" key="3">
    <source>
        <dbReference type="ARBA" id="ARBA00023211"/>
    </source>
</evidence>
<dbReference type="SUPFAM" id="SSF50443">
    <property type="entry name" value="FucI/AraA C-terminal domain-like"/>
    <property type="match status" value="1"/>
</dbReference>
<reference evidence="6" key="1">
    <citation type="submission" date="2020-05" db="EMBL/GenBank/DDBJ databases">
        <authorList>
            <person name="Chiriac C."/>
            <person name="Salcher M."/>
            <person name="Ghai R."/>
            <person name="Kavagutti S V."/>
        </authorList>
    </citation>
    <scope>NUCLEOTIDE SEQUENCE</scope>
</reference>
<dbReference type="PANTHER" id="PTHR38464">
    <property type="entry name" value="L-ARABINOSE ISOMERASE"/>
    <property type="match status" value="1"/>
</dbReference>
<evidence type="ECO:0000256" key="1">
    <source>
        <dbReference type="ARBA" id="ARBA00022723"/>
    </source>
</evidence>
<dbReference type="Gene3D" id="3.40.50.10940">
    <property type="match status" value="1"/>
</dbReference>
<keyword evidence="2" id="KW-0054">Arabinose catabolism</keyword>
<keyword evidence="3" id="KW-0464">Manganese</keyword>
<dbReference type="InterPro" id="IPR003762">
    <property type="entry name" value="Lara_isomerase"/>
</dbReference>
<dbReference type="GO" id="GO:0005829">
    <property type="term" value="C:cytosol"/>
    <property type="evidence" value="ECO:0007669"/>
    <property type="project" value="TreeGrafter"/>
</dbReference>
<dbReference type="InterPro" id="IPR038583">
    <property type="entry name" value="AraA_N_sf"/>
</dbReference>
<dbReference type="AlphaFoldDB" id="A0A6J7N418"/>
<name>A0A6J7N418_9ZZZZ</name>